<dbReference type="Gramene" id="CDY08317">
    <property type="protein sequence ID" value="CDY08317"/>
    <property type="gene ID" value="GSBRNA2T00000007001"/>
</dbReference>
<reference evidence="6" key="3">
    <citation type="submission" date="2021-01" db="EMBL/GenBank/DDBJ databases">
        <authorList>
            <consortium name="Genoscope - CEA"/>
            <person name="William W."/>
        </authorList>
    </citation>
    <scope>NUCLEOTIDE SEQUENCE</scope>
</reference>
<evidence type="ECO:0000256" key="2">
    <source>
        <dbReference type="ARBA" id="ARBA00022771"/>
    </source>
</evidence>
<dbReference type="EMBL" id="HG994373">
    <property type="protein sequence ID" value="CAF1722006.1"/>
    <property type="molecule type" value="Genomic_DNA"/>
</dbReference>
<gene>
    <name evidence="7" type="primary">BnaC09g12790D</name>
    <name evidence="6" type="ORF">DARMORV10_C09P18630.1</name>
    <name evidence="7" type="ORF">GSBRNA2T00000007001</name>
</gene>
<evidence type="ECO:0000313" key="7">
    <source>
        <dbReference type="EMBL" id="CDY08317.1"/>
    </source>
</evidence>
<reference evidence="7 8" key="1">
    <citation type="journal article" date="2014" name="Science">
        <title>Plant genetics. Early allopolyploid evolution in the post-Neolithic Brassica napus oilseed genome.</title>
        <authorList>
            <person name="Chalhoub B."/>
            <person name="Denoeud F."/>
            <person name="Liu S."/>
            <person name="Parkin I.A."/>
            <person name="Tang H."/>
            <person name="Wang X."/>
            <person name="Chiquet J."/>
            <person name="Belcram H."/>
            <person name="Tong C."/>
            <person name="Samans B."/>
            <person name="Correa M."/>
            <person name="Da Silva C."/>
            <person name="Just J."/>
            <person name="Falentin C."/>
            <person name="Koh C.S."/>
            <person name="Le Clainche I."/>
            <person name="Bernard M."/>
            <person name="Bento P."/>
            <person name="Noel B."/>
            <person name="Labadie K."/>
            <person name="Alberti A."/>
            <person name="Charles M."/>
            <person name="Arnaud D."/>
            <person name="Guo H."/>
            <person name="Daviaud C."/>
            <person name="Alamery S."/>
            <person name="Jabbari K."/>
            <person name="Zhao M."/>
            <person name="Edger P.P."/>
            <person name="Chelaifa H."/>
            <person name="Tack D."/>
            <person name="Lassalle G."/>
            <person name="Mestiri I."/>
            <person name="Schnel N."/>
            <person name="Le Paslier M.C."/>
            <person name="Fan G."/>
            <person name="Renault V."/>
            <person name="Bayer P.E."/>
            <person name="Golicz A.A."/>
            <person name="Manoli S."/>
            <person name="Lee T.H."/>
            <person name="Thi V.H."/>
            <person name="Chalabi S."/>
            <person name="Hu Q."/>
            <person name="Fan C."/>
            <person name="Tollenaere R."/>
            <person name="Lu Y."/>
            <person name="Battail C."/>
            <person name="Shen J."/>
            <person name="Sidebottom C.H."/>
            <person name="Wang X."/>
            <person name="Canaguier A."/>
            <person name="Chauveau A."/>
            <person name="Berard A."/>
            <person name="Deniot G."/>
            <person name="Guan M."/>
            <person name="Liu Z."/>
            <person name="Sun F."/>
            <person name="Lim Y.P."/>
            <person name="Lyons E."/>
            <person name="Town C.D."/>
            <person name="Bancroft I."/>
            <person name="Wang X."/>
            <person name="Meng J."/>
            <person name="Ma J."/>
            <person name="Pires J.C."/>
            <person name="King G.J."/>
            <person name="Brunel D."/>
            <person name="Delourme R."/>
            <person name="Renard M."/>
            <person name="Aury J.M."/>
            <person name="Adams K.L."/>
            <person name="Batley J."/>
            <person name="Snowdon R.J."/>
            <person name="Tost J."/>
            <person name="Edwards D."/>
            <person name="Zhou Y."/>
            <person name="Hua W."/>
            <person name="Sharpe A.G."/>
            <person name="Paterson A.H."/>
            <person name="Guan C."/>
            <person name="Wincker P."/>
        </authorList>
    </citation>
    <scope>NUCLEOTIDE SEQUENCE [LARGE SCALE GENOMIC DNA]</scope>
    <source>
        <strain evidence="8">cv. Darmor-bzh</strain>
    </source>
</reference>
<dbReference type="Proteomes" id="UP000028999">
    <property type="component" value="Unassembled WGS sequence"/>
</dbReference>
<feature type="compositionally biased region" description="Polar residues" evidence="4">
    <location>
        <begin position="1"/>
        <end position="11"/>
    </location>
</feature>
<dbReference type="Proteomes" id="UP001295469">
    <property type="component" value="Chromosome C09"/>
</dbReference>
<name>A0A078F5D2_BRANA</name>
<protein>
    <submittedName>
        <fullName evidence="6">(rape) hypothetical protein</fullName>
    </submittedName>
    <submittedName>
        <fullName evidence="7">BnaC09g12790D protein</fullName>
    </submittedName>
</protein>
<evidence type="ECO:0000313" key="8">
    <source>
        <dbReference type="Proteomes" id="UP000028999"/>
    </source>
</evidence>
<organism evidence="7 8">
    <name type="scientific">Brassica napus</name>
    <name type="common">Rape</name>
    <dbReference type="NCBI Taxonomy" id="3708"/>
    <lineage>
        <taxon>Eukaryota</taxon>
        <taxon>Viridiplantae</taxon>
        <taxon>Streptophyta</taxon>
        <taxon>Embryophyta</taxon>
        <taxon>Tracheophyta</taxon>
        <taxon>Spermatophyta</taxon>
        <taxon>Magnoliopsida</taxon>
        <taxon>eudicotyledons</taxon>
        <taxon>Gunneridae</taxon>
        <taxon>Pentapetalae</taxon>
        <taxon>rosids</taxon>
        <taxon>malvids</taxon>
        <taxon>Brassicales</taxon>
        <taxon>Brassicaceae</taxon>
        <taxon>Brassiceae</taxon>
        <taxon>Brassica</taxon>
    </lineage>
</organism>
<accession>A0A078F5D2</accession>
<evidence type="ECO:0000259" key="5">
    <source>
        <dbReference type="Pfam" id="PF06839"/>
    </source>
</evidence>
<keyword evidence="8" id="KW-1185">Reference proteome</keyword>
<dbReference type="GO" id="GO:0008270">
    <property type="term" value="F:zinc ion binding"/>
    <property type="evidence" value="ECO:0007669"/>
    <property type="project" value="UniProtKB-KW"/>
</dbReference>
<keyword evidence="1" id="KW-0479">Metal-binding</keyword>
<dbReference type="AlphaFoldDB" id="A0A078F5D2"/>
<dbReference type="EMBL" id="LK031985">
    <property type="protein sequence ID" value="CDY08317.1"/>
    <property type="molecule type" value="Genomic_DNA"/>
</dbReference>
<sequence>MKTSCSANSGDMKSRSMSEEGESHATKYSSMSEEDEIRGFPTKCLCGRLRVVLISKTKENPGRPFFRCPSFKEIWITCSNGLKMQYTKKSKMLYLELVTWK</sequence>
<dbReference type="OMA" id="WITCSNG"/>
<reference evidence="7" key="2">
    <citation type="submission" date="2014-06" db="EMBL/GenBank/DDBJ databases">
        <authorList>
            <person name="Genoscope - CEA"/>
        </authorList>
    </citation>
    <scope>NUCLEOTIDE SEQUENCE</scope>
</reference>
<proteinExistence type="predicted"/>
<feature type="domain" description="GRF-type" evidence="5">
    <location>
        <begin position="43"/>
        <end position="76"/>
    </location>
</feature>
<evidence type="ECO:0000256" key="4">
    <source>
        <dbReference type="SAM" id="MobiDB-lite"/>
    </source>
</evidence>
<keyword evidence="2" id="KW-0863">Zinc-finger</keyword>
<dbReference type="Pfam" id="PF06839">
    <property type="entry name" value="Zn_ribbon_GRF"/>
    <property type="match status" value="1"/>
</dbReference>
<feature type="compositionally biased region" description="Basic and acidic residues" evidence="4">
    <location>
        <begin position="12"/>
        <end position="25"/>
    </location>
</feature>
<feature type="region of interest" description="Disordered" evidence="4">
    <location>
        <begin position="1"/>
        <end position="36"/>
    </location>
</feature>
<dbReference type="PaxDb" id="3708-A0A078F5D2"/>
<evidence type="ECO:0000256" key="3">
    <source>
        <dbReference type="ARBA" id="ARBA00022833"/>
    </source>
</evidence>
<evidence type="ECO:0000313" key="6">
    <source>
        <dbReference type="EMBL" id="CAF1722006.1"/>
    </source>
</evidence>
<dbReference type="InterPro" id="IPR010666">
    <property type="entry name" value="Znf_GRF"/>
</dbReference>
<keyword evidence="3" id="KW-0862">Zinc</keyword>
<evidence type="ECO:0000256" key="1">
    <source>
        <dbReference type="ARBA" id="ARBA00022723"/>
    </source>
</evidence>